<dbReference type="SUPFAM" id="SSF46565">
    <property type="entry name" value="Chaperone J-domain"/>
    <property type="match status" value="1"/>
</dbReference>
<keyword evidence="7 13" id="KW-0805">Transcription regulation</keyword>
<dbReference type="Gene3D" id="1.10.246.20">
    <property type="entry name" value="Coactivator CBP, KIX domain"/>
    <property type="match status" value="1"/>
</dbReference>
<feature type="region of interest" description="Disordered" evidence="14">
    <location>
        <begin position="873"/>
        <end position="1011"/>
    </location>
</feature>
<dbReference type="PROSITE" id="PS50005">
    <property type="entry name" value="TPR"/>
    <property type="match status" value="4"/>
</dbReference>
<evidence type="ECO:0000256" key="8">
    <source>
        <dbReference type="ARBA" id="ARBA00023159"/>
    </source>
</evidence>
<keyword evidence="9 13" id="KW-0804">Transcription</keyword>
<accession>A0A9P0F0R3</accession>
<dbReference type="Pfam" id="PF09606">
    <property type="entry name" value="Med15_N"/>
    <property type="match status" value="1"/>
</dbReference>
<feature type="repeat" description="TPR" evidence="12">
    <location>
        <begin position="316"/>
        <end position="349"/>
    </location>
</feature>
<proteinExistence type="inferred from homology"/>
<dbReference type="Pfam" id="PF13181">
    <property type="entry name" value="TPR_8"/>
    <property type="match status" value="1"/>
</dbReference>
<evidence type="ECO:0000256" key="11">
    <source>
        <dbReference type="ARBA" id="ARBA00032016"/>
    </source>
</evidence>
<gene>
    <name evidence="13" type="primary">MED15</name>
    <name evidence="16" type="ORF">BEMITA_LOCUS4121</name>
</gene>
<evidence type="ECO:0000256" key="13">
    <source>
        <dbReference type="RuleBase" id="RU364148"/>
    </source>
</evidence>
<dbReference type="InterPro" id="IPR019734">
    <property type="entry name" value="TPR_rpt"/>
</dbReference>
<dbReference type="EMBL" id="OU963863">
    <property type="protein sequence ID" value="CAH0384833.1"/>
    <property type="molecule type" value="Genomic_DNA"/>
</dbReference>
<evidence type="ECO:0000256" key="10">
    <source>
        <dbReference type="ARBA" id="ARBA00023242"/>
    </source>
</evidence>
<dbReference type="Pfam" id="PF14559">
    <property type="entry name" value="TPR_19"/>
    <property type="match status" value="1"/>
</dbReference>
<dbReference type="Gene3D" id="1.25.40.10">
    <property type="entry name" value="Tetratricopeptide repeat domain"/>
    <property type="match status" value="5"/>
</dbReference>
<dbReference type="InterPro" id="IPR019087">
    <property type="entry name" value="Med15_N"/>
</dbReference>
<evidence type="ECO:0000256" key="7">
    <source>
        <dbReference type="ARBA" id="ARBA00023015"/>
    </source>
</evidence>
<keyword evidence="6 12" id="KW-0802">TPR repeat</keyword>
<evidence type="ECO:0000256" key="12">
    <source>
        <dbReference type="PROSITE-ProRule" id="PRU00339"/>
    </source>
</evidence>
<feature type="repeat" description="TPR" evidence="12">
    <location>
        <begin position="388"/>
        <end position="421"/>
    </location>
</feature>
<organism evidence="16 17">
    <name type="scientific">Bemisia tabaci</name>
    <name type="common">Sweetpotato whitefly</name>
    <name type="synonym">Aleurodes tabaci</name>
    <dbReference type="NCBI Taxonomy" id="7038"/>
    <lineage>
        <taxon>Eukaryota</taxon>
        <taxon>Metazoa</taxon>
        <taxon>Ecdysozoa</taxon>
        <taxon>Arthropoda</taxon>
        <taxon>Hexapoda</taxon>
        <taxon>Insecta</taxon>
        <taxon>Pterygota</taxon>
        <taxon>Neoptera</taxon>
        <taxon>Paraneoptera</taxon>
        <taxon>Hemiptera</taxon>
        <taxon>Sternorrhyncha</taxon>
        <taxon>Aleyrodoidea</taxon>
        <taxon>Aleyrodidae</taxon>
        <taxon>Aleyrodinae</taxon>
        <taxon>Bemisia</taxon>
    </lineage>
</organism>
<dbReference type="KEGG" id="btab:109040028"/>
<dbReference type="Proteomes" id="UP001152759">
    <property type="component" value="Chromosome 2"/>
</dbReference>
<feature type="repeat" description="TPR" evidence="12">
    <location>
        <begin position="354"/>
        <end position="387"/>
    </location>
</feature>
<evidence type="ECO:0000256" key="1">
    <source>
        <dbReference type="ARBA" id="ARBA00004123"/>
    </source>
</evidence>
<evidence type="ECO:0000256" key="3">
    <source>
        <dbReference type="ARBA" id="ARBA00011837"/>
    </source>
</evidence>
<dbReference type="AlphaFoldDB" id="A0A9P0F0R3"/>
<evidence type="ECO:0000256" key="4">
    <source>
        <dbReference type="ARBA" id="ARBA00019613"/>
    </source>
</evidence>
<dbReference type="PRINTS" id="PR00625">
    <property type="entry name" value="JDOMAIN"/>
</dbReference>
<comment type="similarity">
    <text evidence="2 13">Belongs to the Mediator complex subunit 15 family.</text>
</comment>
<evidence type="ECO:0000256" key="9">
    <source>
        <dbReference type="ARBA" id="ARBA00023163"/>
    </source>
</evidence>
<dbReference type="GO" id="GO:0003712">
    <property type="term" value="F:transcription coregulator activity"/>
    <property type="evidence" value="ECO:0007669"/>
    <property type="project" value="InterPro"/>
</dbReference>
<comment type="function">
    <text evidence="13">Component of the Mediator complex, a coactivator involved in the regulated transcription of nearly all RNA polymerase II-dependent genes. Mediator functions as a bridge to convey information from gene-specific regulatory proteins to the basal RNA polymerase II transcription machinery. Mediator is recruited to promoters by direct interactions with regulatory proteins and serves as a scaffold for the assembly of a functional preinitiation complex with RNA polymerase II and the general transcription factors.</text>
</comment>
<dbReference type="GO" id="GO:0005634">
    <property type="term" value="C:nucleus"/>
    <property type="evidence" value="ECO:0007669"/>
    <property type="project" value="UniProtKB-SubCell"/>
</dbReference>
<dbReference type="SUPFAM" id="SSF48452">
    <property type="entry name" value="TPR-like"/>
    <property type="match status" value="4"/>
</dbReference>
<dbReference type="InterPro" id="IPR036529">
    <property type="entry name" value="KIX_dom_sf"/>
</dbReference>
<evidence type="ECO:0000259" key="15">
    <source>
        <dbReference type="PROSITE" id="PS50076"/>
    </source>
</evidence>
<dbReference type="PANTHER" id="PTHR45188:SF2">
    <property type="entry name" value="DNAJ HOMOLOG SUBFAMILY C MEMBER 7"/>
    <property type="match status" value="1"/>
</dbReference>
<dbReference type="InterPro" id="IPR036869">
    <property type="entry name" value="J_dom_sf"/>
</dbReference>
<feature type="domain" description="J" evidence="15">
    <location>
        <begin position="441"/>
        <end position="511"/>
    </location>
</feature>
<evidence type="ECO:0000256" key="6">
    <source>
        <dbReference type="ARBA" id="ARBA00022803"/>
    </source>
</evidence>
<feature type="compositionally biased region" description="Low complexity" evidence="14">
    <location>
        <begin position="945"/>
        <end position="961"/>
    </location>
</feature>
<feature type="compositionally biased region" description="Low complexity" evidence="14">
    <location>
        <begin position="986"/>
        <end position="1004"/>
    </location>
</feature>
<dbReference type="Pfam" id="PF00226">
    <property type="entry name" value="DnaJ"/>
    <property type="match status" value="1"/>
</dbReference>
<name>A0A9P0F0R3_BEMTA</name>
<dbReference type="PANTHER" id="PTHR45188">
    <property type="entry name" value="DNAJ PROTEIN P58IPK HOMOLOG"/>
    <property type="match status" value="1"/>
</dbReference>
<sequence>MSAEDNSWRSPPFRQNVVQKIEEAVRSSGMTPSRNSLEMENHVYQKAKTKEEYLGFVARLILHVREIDRCRFPSFIENTVCRKTPETAEEVKENGNVFFTRKMYNEALIFYNKAIQLNNSSAPFFGNRSACYMMLGNYSKAAVDASSSILIDPAYIKGHVRLLKCYIALGEVSSATETLQKIQSMESVSNSVQNEVEILNTLKSKTRDVLKAMESKNYAAAIPLINTALSIAPASSNFNFMKAECHVHLHQFNEAKTLANKIKEVDQSTSVFICGLCFYYEGNIEMAITCFETSNFPSKSPNLQKSVDFFKKALEFRKLKSEGNQMFERGQLAAAYELYSKGLNIDPTNKAANSKLYFNRGTVNFRLNKLKDAVLDFSQAIDFDNNYFKALTKRGQCYIKLNEYEKAVYDFEKVFKNEPTYENKKMLDDAKAMATQSKRKDYYRILGLAKTATSDEIKKAYRKLALVHHPDRHVNSSETEKVNEEKKFKELGEAYAVLSDPVKKVDYDRTILLYNAPTHRYTHTHTHPPSAPTSAGPSASVFMSRATAFWKTGSYTQAREAAMEAISRDPLCIGAYLCILKCHIATGDIGSAESLVSQLRRNHRLPNNVPDLKILQRLKHLNTAAEKHLNNSQHLLALRLIKEARDIAPASIVLKLWAAECLLYLKQELEAKKVLETIGLAETHYLAPHLRYVSGLLHYLKCEFDQAIFILSHKGKPSPLLYAQRCEELAQRAKNLKLIKESANDAYSKVQYDKAIALYTQALRLDPRLAKYNSVIFANRGAAHFQLKNFKACISDCSQALRQDPSYQKALLRRAQCHTELQNYTVAHRDYSALYSLSQNPEHKDLMLRSAELAAHNKSVVNVDSDEDDSIDISKIKKSSRQTKMGEYIGKNLRKRTRQNYKVDSGSENNETDSEKASSPKKSKNSSSDEETVSNEEVGSKSETTEPCSSKKPSEKTCTSKSTKKPAKKTVGNKKGRNARKVKCVSSSESESSAEASIQSMSESESSDSEEIFVKKTIGKKRSKVTIDSDSDVDLSEIKNSYRTRVISSKKKFSEYKYKKVVGGGRKK</sequence>
<dbReference type="SMART" id="SM00271">
    <property type="entry name" value="DnaJ"/>
    <property type="match status" value="1"/>
</dbReference>
<keyword evidence="8 13" id="KW-0010">Activator</keyword>
<comment type="subcellular location">
    <subcellularLocation>
        <location evidence="1 13">Nucleus</location>
    </subcellularLocation>
</comment>
<dbReference type="SMART" id="SM00028">
    <property type="entry name" value="TPR"/>
    <property type="match status" value="9"/>
</dbReference>
<protein>
    <recommendedName>
        <fullName evidence="4 13">Mediator of RNA polymerase II transcription subunit 15</fullName>
    </recommendedName>
    <alternativeName>
        <fullName evidence="11 13">Mediator complex subunit 15</fullName>
    </alternativeName>
</protein>
<dbReference type="InterPro" id="IPR011990">
    <property type="entry name" value="TPR-like_helical_dom_sf"/>
</dbReference>
<dbReference type="Gene3D" id="1.10.287.110">
    <property type="entry name" value="DnaJ domain"/>
    <property type="match status" value="1"/>
</dbReference>
<feature type="compositionally biased region" description="Basic residues" evidence="14">
    <location>
        <begin position="962"/>
        <end position="983"/>
    </location>
</feature>
<dbReference type="InterPro" id="IPR001623">
    <property type="entry name" value="DnaJ_domain"/>
</dbReference>
<evidence type="ECO:0000313" key="17">
    <source>
        <dbReference type="Proteomes" id="UP001152759"/>
    </source>
</evidence>
<keyword evidence="5" id="KW-0677">Repeat</keyword>
<dbReference type="InterPro" id="IPR018253">
    <property type="entry name" value="DnaJ_domain_CS"/>
</dbReference>
<reference evidence="16" key="1">
    <citation type="submission" date="2021-12" db="EMBL/GenBank/DDBJ databases">
        <authorList>
            <person name="King R."/>
        </authorList>
    </citation>
    <scope>NUCLEOTIDE SEQUENCE</scope>
</reference>
<evidence type="ECO:0000256" key="5">
    <source>
        <dbReference type="ARBA" id="ARBA00022737"/>
    </source>
</evidence>
<keyword evidence="10 13" id="KW-0539">Nucleus</keyword>
<comment type="subunit">
    <text evidence="3 13">Component of the Mediator complex.</text>
</comment>
<dbReference type="FunFam" id="1.10.246.20:FF:000002">
    <property type="entry name" value="Mediator of RNA polymerase II transcription subunit 15"/>
    <property type="match status" value="1"/>
</dbReference>
<evidence type="ECO:0000256" key="14">
    <source>
        <dbReference type="SAM" id="MobiDB-lite"/>
    </source>
</evidence>
<dbReference type="PROSITE" id="PS50076">
    <property type="entry name" value="DNAJ_2"/>
    <property type="match status" value="1"/>
</dbReference>
<evidence type="ECO:0000313" key="16">
    <source>
        <dbReference type="EMBL" id="CAH0384833.1"/>
    </source>
</evidence>
<feature type="repeat" description="TPR" evidence="12">
    <location>
        <begin position="88"/>
        <end position="121"/>
    </location>
</feature>
<feature type="compositionally biased region" description="Polar residues" evidence="14">
    <location>
        <begin position="900"/>
        <end position="909"/>
    </location>
</feature>
<dbReference type="CDD" id="cd06257">
    <property type="entry name" value="DnaJ"/>
    <property type="match status" value="1"/>
</dbReference>
<keyword evidence="17" id="KW-1185">Reference proteome</keyword>
<evidence type="ECO:0000256" key="2">
    <source>
        <dbReference type="ARBA" id="ARBA00009807"/>
    </source>
</evidence>
<dbReference type="GO" id="GO:0006355">
    <property type="term" value="P:regulation of DNA-templated transcription"/>
    <property type="evidence" value="ECO:0007669"/>
    <property type="project" value="InterPro"/>
</dbReference>
<dbReference type="PROSITE" id="PS00636">
    <property type="entry name" value="DNAJ_1"/>
    <property type="match status" value="1"/>
</dbReference>